<gene>
    <name evidence="2" type="ORF">GCM10023318_38150</name>
</gene>
<comment type="caution">
    <text evidence="2">The sequence shown here is derived from an EMBL/GenBank/DDBJ whole genome shotgun (WGS) entry which is preliminary data.</text>
</comment>
<name>A0ABP9KGS8_9NOCA</name>
<evidence type="ECO:0000256" key="1">
    <source>
        <dbReference type="SAM" id="MobiDB-lite"/>
    </source>
</evidence>
<organism evidence="2 3">
    <name type="scientific">Nocardia callitridis</name>
    <dbReference type="NCBI Taxonomy" id="648753"/>
    <lineage>
        <taxon>Bacteria</taxon>
        <taxon>Bacillati</taxon>
        <taxon>Actinomycetota</taxon>
        <taxon>Actinomycetes</taxon>
        <taxon>Mycobacteriales</taxon>
        <taxon>Nocardiaceae</taxon>
        <taxon>Nocardia</taxon>
    </lineage>
</organism>
<proteinExistence type="predicted"/>
<reference evidence="3" key="1">
    <citation type="journal article" date="2019" name="Int. J. Syst. Evol. Microbiol.">
        <title>The Global Catalogue of Microorganisms (GCM) 10K type strain sequencing project: providing services to taxonomists for standard genome sequencing and annotation.</title>
        <authorList>
            <consortium name="The Broad Institute Genomics Platform"/>
            <consortium name="The Broad Institute Genome Sequencing Center for Infectious Disease"/>
            <person name="Wu L."/>
            <person name="Ma J."/>
        </authorList>
    </citation>
    <scope>NUCLEOTIDE SEQUENCE [LARGE SCALE GENOMIC DNA]</scope>
    <source>
        <strain evidence="3">JCM 18298</strain>
    </source>
</reference>
<sequence length="297" mass="31914">MRDEQPQLPHPRFQRVRAHHMVDPLGERDHLLHPSSGLRPGEVRAHAAAQIHGGADVEHFVGGTTKQIDAGQRGQVGGEKAFGALARGDVGEIVDEFGKTVHALVSDPPDQRVQHVDGGACVVERTVGGAGARTQDLREHAQAHRGRLVLAEHSARQFHGADHGRRGPRHRRGGGGRAQKSHVEACVVRDEDRTGGELEESGQYLIDGRRVVDHRGGDSGDLHDLRRDGAAGIHQGGELAEHFPSAHLHRADFGDRVGIRAGPGGFQVDNDESGVVEGRVEVIENQLLGDGLARHGN</sequence>
<accession>A0ABP9KGS8</accession>
<evidence type="ECO:0000313" key="3">
    <source>
        <dbReference type="Proteomes" id="UP001500603"/>
    </source>
</evidence>
<feature type="region of interest" description="Disordered" evidence="1">
    <location>
        <begin position="157"/>
        <end position="183"/>
    </location>
</feature>
<dbReference type="EMBL" id="BAABJM010000003">
    <property type="protein sequence ID" value="GAA5058622.1"/>
    <property type="molecule type" value="Genomic_DNA"/>
</dbReference>
<protein>
    <submittedName>
        <fullName evidence="2">Uncharacterized protein</fullName>
    </submittedName>
</protein>
<keyword evidence="3" id="KW-1185">Reference proteome</keyword>
<dbReference type="Proteomes" id="UP001500603">
    <property type="component" value="Unassembled WGS sequence"/>
</dbReference>
<evidence type="ECO:0000313" key="2">
    <source>
        <dbReference type="EMBL" id="GAA5058622.1"/>
    </source>
</evidence>